<dbReference type="InterPro" id="IPR000944">
    <property type="entry name" value="Tscrpt_reg_Rrf2"/>
</dbReference>
<protein>
    <submittedName>
        <fullName evidence="1">Transcriptional regulator</fullName>
    </submittedName>
</protein>
<proteinExistence type="predicted"/>
<dbReference type="PANTHER" id="PTHR33221:SF15">
    <property type="entry name" value="HTH-TYPE TRANSCRIPTIONAL REGULATOR YWGB-RELATED"/>
    <property type="match status" value="1"/>
</dbReference>
<dbReference type="InterPro" id="IPR036390">
    <property type="entry name" value="WH_DNA-bd_sf"/>
</dbReference>
<dbReference type="Pfam" id="PF02082">
    <property type="entry name" value="Rrf2"/>
    <property type="match status" value="1"/>
</dbReference>
<dbReference type="EMBL" id="PXZM01000023">
    <property type="protein sequence ID" value="PSJ94609.1"/>
    <property type="molecule type" value="Genomic_DNA"/>
</dbReference>
<dbReference type="GO" id="GO:0005829">
    <property type="term" value="C:cytosol"/>
    <property type="evidence" value="ECO:0007669"/>
    <property type="project" value="TreeGrafter"/>
</dbReference>
<accession>A0A2P7V5W2</accession>
<dbReference type="Proteomes" id="UP000240419">
    <property type="component" value="Unassembled WGS sequence"/>
</dbReference>
<name>A0A2P7V5W2_9BACL</name>
<comment type="caution">
    <text evidence="1">The sequence shown here is derived from an EMBL/GenBank/DDBJ whole genome shotgun (WGS) entry which is preliminary data.</text>
</comment>
<gene>
    <name evidence="1" type="ORF">C7R93_14565</name>
</gene>
<dbReference type="GO" id="GO:0003700">
    <property type="term" value="F:DNA-binding transcription factor activity"/>
    <property type="evidence" value="ECO:0007669"/>
    <property type="project" value="TreeGrafter"/>
</dbReference>
<dbReference type="PROSITE" id="PS51197">
    <property type="entry name" value="HTH_RRF2_2"/>
    <property type="match status" value="1"/>
</dbReference>
<dbReference type="SUPFAM" id="SSF46785">
    <property type="entry name" value="Winged helix' DNA-binding domain"/>
    <property type="match status" value="1"/>
</dbReference>
<evidence type="ECO:0000313" key="2">
    <source>
        <dbReference type="Proteomes" id="UP000240419"/>
    </source>
</evidence>
<dbReference type="OrthoDB" id="3242805at2"/>
<sequence length="145" mass="16091">MNSEFTIAVHSLALLAHIPEHMASSELIAKNVCTNPARIRKIMSILRKNGFVKTKEGIGGGYILACDPNEVTLAEIHRSISNGTLKPHWCSGDPQEACQVSANMHGVMDQIFTEAEMYFTKYLEQITIQTVLDKVRQGCQESSQQ</sequence>
<evidence type="ECO:0000313" key="1">
    <source>
        <dbReference type="EMBL" id="PSJ94609.1"/>
    </source>
</evidence>
<dbReference type="AlphaFoldDB" id="A0A2P7V5W2"/>
<keyword evidence="2" id="KW-1185">Reference proteome</keyword>
<dbReference type="PANTHER" id="PTHR33221">
    <property type="entry name" value="WINGED HELIX-TURN-HELIX TRANSCRIPTIONAL REGULATOR, RRF2 FAMILY"/>
    <property type="match status" value="1"/>
</dbReference>
<dbReference type="InterPro" id="IPR036388">
    <property type="entry name" value="WH-like_DNA-bd_sf"/>
</dbReference>
<dbReference type="Gene3D" id="1.10.10.10">
    <property type="entry name" value="Winged helix-like DNA-binding domain superfamily/Winged helix DNA-binding domain"/>
    <property type="match status" value="1"/>
</dbReference>
<reference evidence="1 2" key="1">
    <citation type="submission" date="2018-03" db="EMBL/GenBank/DDBJ databases">
        <title>Brevisbacillus phylogenomics.</title>
        <authorList>
            <person name="Dunlap C."/>
        </authorList>
    </citation>
    <scope>NUCLEOTIDE SEQUENCE [LARGE SCALE GENOMIC DNA]</scope>
    <source>
        <strain evidence="1 2">NRRL NRS-1210</strain>
    </source>
</reference>
<dbReference type="RefSeq" id="WP_106839489.1">
    <property type="nucleotide sequence ID" value="NZ_JARMEZ010000003.1"/>
</dbReference>
<organism evidence="1 2">
    <name type="scientific">Brevibacillus fortis</name>
    <dbReference type="NCBI Taxonomy" id="2126352"/>
    <lineage>
        <taxon>Bacteria</taxon>
        <taxon>Bacillati</taxon>
        <taxon>Bacillota</taxon>
        <taxon>Bacilli</taxon>
        <taxon>Bacillales</taxon>
        <taxon>Paenibacillaceae</taxon>
        <taxon>Brevibacillus</taxon>
    </lineage>
</organism>